<feature type="binding site" evidence="4">
    <location>
        <position position="90"/>
    </location>
    <ligand>
        <name>Mn(2+)</name>
        <dbReference type="ChEBI" id="CHEBI:29035"/>
        <label>1</label>
    </ligand>
</feature>
<dbReference type="PROSITE" id="PS01053">
    <property type="entry name" value="ARGINASE_1"/>
    <property type="match status" value="1"/>
</dbReference>
<dbReference type="CDD" id="cd11593">
    <property type="entry name" value="Agmatinase-like_2"/>
    <property type="match status" value="1"/>
</dbReference>
<keyword evidence="7" id="KW-1185">Reference proteome</keyword>
<dbReference type="PIRSF" id="PIRSF036979">
    <property type="entry name" value="Arginase"/>
    <property type="match status" value="1"/>
</dbReference>
<accession>A0A975IVV4</accession>
<dbReference type="AlphaFoldDB" id="A0A975IVV4"/>
<feature type="binding site" evidence="4">
    <location>
        <position position="113"/>
    </location>
    <ligand>
        <name>Mn(2+)</name>
        <dbReference type="ChEBI" id="CHEBI:29035"/>
        <label>1</label>
    </ligand>
</feature>
<feature type="binding site" evidence="4">
    <location>
        <position position="191"/>
    </location>
    <ligand>
        <name>Mn(2+)</name>
        <dbReference type="ChEBI" id="CHEBI:29035"/>
        <label>1</label>
    </ligand>
</feature>
<dbReference type="PANTHER" id="PTHR11358">
    <property type="entry name" value="ARGINASE/AGMATINASE"/>
    <property type="match status" value="1"/>
</dbReference>
<dbReference type="Pfam" id="PF00491">
    <property type="entry name" value="Arginase"/>
    <property type="match status" value="1"/>
</dbReference>
<dbReference type="SUPFAM" id="SSF52768">
    <property type="entry name" value="Arginase/deacetylase"/>
    <property type="match status" value="1"/>
</dbReference>
<organism evidence="6 7">
    <name type="scientific">Phenylobacterium montanum</name>
    <dbReference type="NCBI Taxonomy" id="2823693"/>
    <lineage>
        <taxon>Bacteria</taxon>
        <taxon>Pseudomonadati</taxon>
        <taxon>Pseudomonadota</taxon>
        <taxon>Alphaproteobacteria</taxon>
        <taxon>Caulobacterales</taxon>
        <taxon>Caulobacteraceae</taxon>
        <taxon>Phenylobacterium</taxon>
    </lineage>
</organism>
<sequence length="266" mass="29172">MVSIALLGVPNDENSSFVRGPAEAPPLIRRELFSDCYSLWSETGVDLENRFRDLGDVAFADDVDPWIAIETAVDEGLAAGDPLIALGGDHAITHPILKAVRRRHPRLAILHIDAHADIYHAYQDNPRSHASPFARIMEEGLADRLIQVGLRTICDEHRAQFERFGVEVVEARHWKDGLKFAFDTPVYVSLDIDGIDPAFAPGVSHREPGGPSVRQVMDLIQAIDQPIVAADVVEYNPRCDLGGQTATVAAKLVKEIAGMMVRTVQG</sequence>
<dbReference type="PROSITE" id="PS51409">
    <property type="entry name" value="ARGINASE_2"/>
    <property type="match status" value="1"/>
</dbReference>
<reference evidence="6" key="1">
    <citation type="submission" date="2021-04" db="EMBL/GenBank/DDBJ databases">
        <title>The complete genome sequence of Caulobacter sp. S6.</title>
        <authorList>
            <person name="Tang Y."/>
            <person name="Ouyang W."/>
            <person name="Liu Q."/>
            <person name="Huang B."/>
            <person name="Guo Z."/>
            <person name="Lei P."/>
        </authorList>
    </citation>
    <scope>NUCLEOTIDE SEQUENCE</scope>
    <source>
        <strain evidence="6">S6</strain>
    </source>
</reference>
<keyword evidence="4" id="KW-0464">Manganese</keyword>
<name>A0A975IVV4_9CAUL</name>
<dbReference type="Gene3D" id="3.40.800.10">
    <property type="entry name" value="Ureohydrolase domain"/>
    <property type="match status" value="1"/>
</dbReference>
<dbReference type="KEGG" id="caul:KCG34_03410"/>
<evidence type="ECO:0000256" key="2">
    <source>
        <dbReference type="ARBA" id="ARBA00022723"/>
    </source>
</evidence>
<proteinExistence type="inferred from homology"/>
<dbReference type="Proteomes" id="UP000676409">
    <property type="component" value="Chromosome"/>
</dbReference>
<dbReference type="GO" id="GO:0046872">
    <property type="term" value="F:metal ion binding"/>
    <property type="evidence" value="ECO:0007669"/>
    <property type="project" value="UniProtKB-KW"/>
</dbReference>
<dbReference type="InterPro" id="IPR006035">
    <property type="entry name" value="Ureohydrolase"/>
</dbReference>
<evidence type="ECO:0000256" key="5">
    <source>
        <dbReference type="RuleBase" id="RU003684"/>
    </source>
</evidence>
<feature type="binding site" evidence="4">
    <location>
        <position position="115"/>
    </location>
    <ligand>
        <name>Mn(2+)</name>
        <dbReference type="ChEBI" id="CHEBI:29035"/>
        <label>1</label>
    </ligand>
</feature>
<dbReference type="PANTHER" id="PTHR11358:SF26">
    <property type="entry name" value="GUANIDINO ACID HYDROLASE, MITOCHONDRIAL"/>
    <property type="match status" value="1"/>
</dbReference>
<evidence type="ECO:0000256" key="1">
    <source>
        <dbReference type="ARBA" id="ARBA00009227"/>
    </source>
</evidence>
<gene>
    <name evidence="6" type="ORF">KCG34_03410</name>
</gene>
<dbReference type="EMBL" id="CP073078">
    <property type="protein sequence ID" value="QUD88949.1"/>
    <property type="molecule type" value="Genomic_DNA"/>
</dbReference>
<evidence type="ECO:0000256" key="3">
    <source>
        <dbReference type="ARBA" id="ARBA00022801"/>
    </source>
</evidence>
<feature type="binding site" evidence="4">
    <location>
        <position position="193"/>
    </location>
    <ligand>
        <name>Mn(2+)</name>
        <dbReference type="ChEBI" id="CHEBI:29035"/>
        <label>1</label>
    </ligand>
</feature>
<dbReference type="InterPro" id="IPR023696">
    <property type="entry name" value="Ureohydrolase_dom_sf"/>
</dbReference>
<comment type="similarity">
    <text evidence="1">Belongs to the arginase family. Agmatinase subfamily.</text>
</comment>
<dbReference type="InterPro" id="IPR020855">
    <property type="entry name" value="Ureohydrolase_Mn_BS"/>
</dbReference>
<dbReference type="RefSeq" id="WP_211938999.1">
    <property type="nucleotide sequence ID" value="NZ_CP073078.1"/>
</dbReference>
<keyword evidence="3 5" id="KW-0378">Hydrolase</keyword>
<evidence type="ECO:0000313" key="6">
    <source>
        <dbReference type="EMBL" id="QUD88949.1"/>
    </source>
</evidence>
<evidence type="ECO:0000313" key="7">
    <source>
        <dbReference type="Proteomes" id="UP000676409"/>
    </source>
</evidence>
<evidence type="ECO:0000256" key="4">
    <source>
        <dbReference type="PIRSR" id="PIRSR036979-1"/>
    </source>
</evidence>
<comment type="cofactor">
    <cofactor evidence="4">
        <name>Mn(2+)</name>
        <dbReference type="ChEBI" id="CHEBI:29035"/>
    </cofactor>
    <text evidence="4">Binds 2 manganese ions per subunit.</text>
</comment>
<dbReference type="GO" id="GO:0008783">
    <property type="term" value="F:agmatinase activity"/>
    <property type="evidence" value="ECO:0007669"/>
    <property type="project" value="TreeGrafter"/>
</dbReference>
<feature type="binding site" evidence="4">
    <location>
        <position position="117"/>
    </location>
    <ligand>
        <name>Mn(2+)</name>
        <dbReference type="ChEBI" id="CHEBI:29035"/>
        <label>1</label>
    </ligand>
</feature>
<dbReference type="GO" id="GO:0033389">
    <property type="term" value="P:putrescine biosynthetic process from arginine, via agmatine"/>
    <property type="evidence" value="ECO:0007669"/>
    <property type="project" value="TreeGrafter"/>
</dbReference>
<protein>
    <submittedName>
        <fullName evidence="6">Agmatinase family protein</fullName>
    </submittedName>
</protein>
<keyword evidence="2 4" id="KW-0479">Metal-binding</keyword>